<reference evidence="1 2" key="1">
    <citation type="submission" date="2024-04" db="EMBL/GenBank/DDBJ databases">
        <title>Tritrichomonas musculus Genome.</title>
        <authorList>
            <person name="Alves-Ferreira E."/>
            <person name="Grigg M."/>
            <person name="Lorenzi H."/>
            <person name="Galac M."/>
        </authorList>
    </citation>
    <scope>NUCLEOTIDE SEQUENCE [LARGE SCALE GENOMIC DNA]</scope>
    <source>
        <strain evidence="1 2">EAF2021</strain>
    </source>
</reference>
<proteinExistence type="predicted"/>
<gene>
    <name evidence="1" type="ORF">M9Y10_018458</name>
</gene>
<organism evidence="1 2">
    <name type="scientific">Tritrichomonas musculus</name>
    <dbReference type="NCBI Taxonomy" id="1915356"/>
    <lineage>
        <taxon>Eukaryota</taxon>
        <taxon>Metamonada</taxon>
        <taxon>Parabasalia</taxon>
        <taxon>Tritrichomonadida</taxon>
        <taxon>Tritrichomonadidae</taxon>
        <taxon>Tritrichomonas</taxon>
    </lineage>
</organism>
<name>A0ABR2HMI5_9EUKA</name>
<protein>
    <submittedName>
        <fullName evidence="1">Uncharacterized protein</fullName>
    </submittedName>
</protein>
<accession>A0ABR2HMI5</accession>
<evidence type="ECO:0000313" key="2">
    <source>
        <dbReference type="Proteomes" id="UP001470230"/>
    </source>
</evidence>
<keyword evidence="2" id="KW-1185">Reference proteome</keyword>
<dbReference type="Proteomes" id="UP001470230">
    <property type="component" value="Unassembled WGS sequence"/>
</dbReference>
<comment type="caution">
    <text evidence="1">The sequence shown here is derived from an EMBL/GenBank/DDBJ whole genome shotgun (WGS) entry which is preliminary data.</text>
</comment>
<sequence>MSEEVFSLFESISKGNSIDIDKEECFQLQIISILLKNKEMFVKLDELFADDDDEEENFGKISEKLDFDSFLEMNSDPSEMWNQSKIIEDIASNLYSIDTDQIIDLPRTVFYSILKNAKLKIESEDWLLDLIDKFASKKEEEEKERCKFSMDDGFSDIYFYEEVNFDFLSEPKLKDFIDRFNPN</sequence>
<evidence type="ECO:0000313" key="1">
    <source>
        <dbReference type="EMBL" id="KAK8849871.1"/>
    </source>
</evidence>
<dbReference type="EMBL" id="JAPFFF010000025">
    <property type="protein sequence ID" value="KAK8849871.1"/>
    <property type="molecule type" value="Genomic_DNA"/>
</dbReference>